<reference evidence="3" key="2">
    <citation type="submission" date="2020-04" db="EMBL/GenBank/DDBJ databases">
        <authorList>
            <consortium name="NCBI Genome Project"/>
        </authorList>
    </citation>
    <scope>NUCLEOTIDE SEQUENCE</scope>
    <source>
        <strain evidence="3">CBS 342.82</strain>
    </source>
</reference>
<organism evidence="3">
    <name type="scientific">Dissoconium aciculare CBS 342.82</name>
    <dbReference type="NCBI Taxonomy" id="1314786"/>
    <lineage>
        <taxon>Eukaryota</taxon>
        <taxon>Fungi</taxon>
        <taxon>Dikarya</taxon>
        <taxon>Ascomycota</taxon>
        <taxon>Pezizomycotina</taxon>
        <taxon>Dothideomycetes</taxon>
        <taxon>Dothideomycetidae</taxon>
        <taxon>Mycosphaerellales</taxon>
        <taxon>Dissoconiaceae</taxon>
        <taxon>Dissoconium</taxon>
    </lineage>
</organism>
<protein>
    <submittedName>
        <fullName evidence="3">Uncharacterized protein</fullName>
    </submittedName>
</protein>
<dbReference type="RefSeq" id="XP_033461654.1">
    <property type="nucleotide sequence ID" value="XM_033604560.1"/>
</dbReference>
<evidence type="ECO:0000313" key="2">
    <source>
        <dbReference type="Proteomes" id="UP000504637"/>
    </source>
</evidence>
<proteinExistence type="predicted"/>
<keyword evidence="2" id="KW-1185">Reference proteome</keyword>
<feature type="compositionally biased region" description="Basic and acidic residues" evidence="1">
    <location>
        <begin position="9"/>
        <end position="22"/>
    </location>
</feature>
<feature type="region of interest" description="Disordered" evidence="1">
    <location>
        <begin position="1"/>
        <end position="120"/>
    </location>
</feature>
<feature type="compositionally biased region" description="Low complexity" evidence="1">
    <location>
        <begin position="72"/>
        <end position="85"/>
    </location>
</feature>
<evidence type="ECO:0000256" key="1">
    <source>
        <dbReference type="SAM" id="MobiDB-lite"/>
    </source>
</evidence>
<evidence type="ECO:0000313" key="3">
    <source>
        <dbReference type="RefSeq" id="XP_033461654.1"/>
    </source>
</evidence>
<feature type="compositionally biased region" description="Basic and acidic residues" evidence="1">
    <location>
        <begin position="45"/>
        <end position="55"/>
    </location>
</feature>
<sequence>MLSPPHCIPQDHHRLCVDDHPKIPSPAVCPQERNQLRATSLAPRAHQESSADHRRNSNTSRPTRFPYVPLRSSSTSSSSTSSSSTGNLPTTRPTHRSQDRRRAVKSRSSGKKSLNFQWDV</sequence>
<accession>A0A6J3M9V1</accession>
<reference evidence="3" key="3">
    <citation type="submission" date="2025-08" db="UniProtKB">
        <authorList>
            <consortium name="RefSeq"/>
        </authorList>
    </citation>
    <scope>IDENTIFICATION</scope>
    <source>
        <strain evidence="3">CBS 342.82</strain>
    </source>
</reference>
<name>A0A6J3M9V1_9PEZI</name>
<dbReference type="GeneID" id="54362360"/>
<feature type="compositionally biased region" description="Polar residues" evidence="1">
    <location>
        <begin position="111"/>
        <end position="120"/>
    </location>
</feature>
<reference evidence="3" key="1">
    <citation type="submission" date="2020-01" db="EMBL/GenBank/DDBJ databases">
        <authorList>
            <consortium name="DOE Joint Genome Institute"/>
            <person name="Haridas S."/>
            <person name="Albert R."/>
            <person name="Binder M."/>
            <person name="Bloem J."/>
            <person name="Labutti K."/>
            <person name="Salamov A."/>
            <person name="Andreopoulos B."/>
            <person name="Baker S.E."/>
            <person name="Barry K."/>
            <person name="Bills G."/>
            <person name="Bluhm B.H."/>
            <person name="Cannon C."/>
            <person name="Castanera R."/>
            <person name="Culley D.E."/>
            <person name="Daum C."/>
            <person name="Ezra D."/>
            <person name="Gonzalez J.B."/>
            <person name="Henrissat B."/>
            <person name="Kuo A."/>
            <person name="Liang C."/>
            <person name="Lipzen A."/>
            <person name="Lutzoni F."/>
            <person name="Magnuson J."/>
            <person name="Mondo S."/>
            <person name="Nolan M."/>
            <person name="Ohm R."/>
            <person name="Pangilinan J."/>
            <person name="Park H.-J."/>
            <person name="Ramirez L."/>
            <person name="Alfaro M."/>
            <person name="Sun H."/>
            <person name="Tritt A."/>
            <person name="Yoshinaga Y."/>
            <person name="Zwiers L.-H."/>
            <person name="Turgeon B.G."/>
            <person name="Goodwin S.B."/>
            <person name="Spatafora J.W."/>
            <person name="Crous P.W."/>
            <person name="Grigoriev I.V."/>
        </authorList>
    </citation>
    <scope>NUCLEOTIDE SEQUENCE</scope>
    <source>
        <strain evidence="3">CBS 342.82</strain>
    </source>
</reference>
<dbReference type="AlphaFoldDB" id="A0A6J3M9V1"/>
<gene>
    <name evidence="3" type="ORF">K489DRAFT_379050</name>
</gene>
<dbReference type="Proteomes" id="UP000504637">
    <property type="component" value="Unplaced"/>
</dbReference>